<evidence type="ECO:0000256" key="3">
    <source>
        <dbReference type="ARBA" id="ARBA00022448"/>
    </source>
</evidence>
<dbReference type="Pfam" id="PF07715">
    <property type="entry name" value="Plug"/>
    <property type="match status" value="1"/>
</dbReference>
<keyword evidence="9 10" id="KW-0998">Cell outer membrane</keyword>
<evidence type="ECO:0000256" key="11">
    <source>
        <dbReference type="RuleBase" id="RU003357"/>
    </source>
</evidence>
<dbReference type="GO" id="GO:0044718">
    <property type="term" value="P:siderophore transmembrane transport"/>
    <property type="evidence" value="ECO:0007669"/>
    <property type="project" value="TreeGrafter"/>
</dbReference>
<gene>
    <name evidence="16" type="ORF">EMQ25_13865</name>
</gene>
<dbReference type="GO" id="GO:0015232">
    <property type="term" value="F:heme transmembrane transporter activity"/>
    <property type="evidence" value="ECO:0007669"/>
    <property type="project" value="InterPro"/>
</dbReference>
<evidence type="ECO:0000256" key="8">
    <source>
        <dbReference type="ARBA" id="ARBA00023170"/>
    </source>
</evidence>
<dbReference type="CDD" id="cd01347">
    <property type="entry name" value="ligand_gated_channel"/>
    <property type="match status" value="1"/>
</dbReference>
<dbReference type="SUPFAM" id="SSF56935">
    <property type="entry name" value="Porins"/>
    <property type="match status" value="1"/>
</dbReference>
<evidence type="ECO:0000313" key="16">
    <source>
        <dbReference type="EMBL" id="RUT30388.1"/>
    </source>
</evidence>
<dbReference type="OrthoDB" id="9760333at2"/>
<evidence type="ECO:0000256" key="2">
    <source>
        <dbReference type="ARBA" id="ARBA00009810"/>
    </source>
</evidence>
<comment type="subcellular location">
    <subcellularLocation>
        <location evidence="1 10">Cell outer membrane</location>
        <topology evidence="1 10">Multi-pass membrane protein</topology>
    </subcellularLocation>
</comment>
<organism evidence="16 17">
    <name type="scientific">Arsenicitalea aurantiaca</name>
    <dbReference type="NCBI Taxonomy" id="1783274"/>
    <lineage>
        <taxon>Bacteria</taxon>
        <taxon>Pseudomonadati</taxon>
        <taxon>Pseudomonadota</taxon>
        <taxon>Alphaproteobacteria</taxon>
        <taxon>Hyphomicrobiales</taxon>
        <taxon>Devosiaceae</taxon>
        <taxon>Arsenicitalea</taxon>
    </lineage>
</organism>
<dbReference type="Gene3D" id="2.40.170.20">
    <property type="entry name" value="TonB-dependent receptor, beta-barrel domain"/>
    <property type="match status" value="1"/>
</dbReference>
<dbReference type="Proteomes" id="UP000281547">
    <property type="component" value="Unassembled WGS sequence"/>
</dbReference>
<keyword evidence="8 16" id="KW-0675">Receptor</keyword>
<keyword evidence="17" id="KW-1185">Reference proteome</keyword>
<evidence type="ECO:0000256" key="7">
    <source>
        <dbReference type="ARBA" id="ARBA00023136"/>
    </source>
</evidence>
<feature type="chain" id="PRO_5019215772" evidence="13">
    <location>
        <begin position="28"/>
        <end position="727"/>
    </location>
</feature>
<comment type="caution">
    <text evidence="16">The sequence shown here is derived from an EMBL/GenBank/DDBJ whole genome shotgun (WGS) entry which is preliminary data.</text>
</comment>
<sequence length="727" mass="77252">MGLANRHIGLLLAGVALGALSAGEAMAQTLNANATNVTLLERLVIGAGNPKVAIATPQAVTVVDQDDIDSQQATTIGEIFDAVPGTTMVGSDRILGQAFNIRGIGAVNNSADGSRIVVTVDGAPKFNEQYRMGSFFSDPELYKSIEVLRGPASSTLYGSGALGGVINFVTKDASDFIADGATGAVRIKGGYDSNGNGALASALIAHRINETFDILATGSFRRSDAFTLADGSILSGSDFETWSGLIKGTARFGQGEEQTVRLSWQHWDSDADDQDYVQTGTESLGGVTNAFGTVDRHVTDDTFVLSYENPASDNPWLDLKVALSYSDTRNSQSNHKPGSPVSFAPGMPPMPVAPTGPGDTGSTAILNDTDYGYATWQLKADNTIEWIGNGLENYLTIGSQISTQHRTAGRPEGTAALQQHPEGIEDKLGLFVQNETIFNNDLTVIAGARADLHHMTPLNDIAGATEIEGVALSPKLAAFYQVNDTLGIFGSVAHTERFPTLDELYSYSATRGLSLGLEKESSNNFELGFSTSAYDVGGIENTVALKTTAFVNDITNAIRTNPAPSGAGGPYYVNLEHVRLWGIEVEASYESELVFGRLAYTHTLGEFVEGYSTSSSTINPGDPLTSVPQDKLALTIGARAPEWNLEYGARAIIAAEGETAVTSSGTAEAYATADLFASWKPHHGAFAGTEAQFSIENVFDADYRENLSTDRSKGRTFKLTLARQFDY</sequence>
<dbReference type="PANTHER" id="PTHR30069">
    <property type="entry name" value="TONB-DEPENDENT OUTER MEMBRANE RECEPTOR"/>
    <property type="match status" value="1"/>
</dbReference>
<feature type="domain" description="TonB-dependent receptor-like beta-barrel" evidence="14">
    <location>
        <begin position="258"/>
        <end position="697"/>
    </location>
</feature>
<dbReference type="InterPro" id="IPR011276">
    <property type="entry name" value="TonB_haem/Hb_rcpt"/>
</dbReference>
<evidence type="ECO:0000313" key="17">
    <source>
        <dbReference type="Proteomes" id="UP000281547"/>
    </source>
</evidence>
<dbReference type="InterPro" id="IPR000531">
    <property type="entry name" value="Beta-barrel_TonB"/>
</dbReference>
<keyword evidence="3 10" id="KW-0813">Transport</keyword>
<evidence type="ECO:0000256" key="9">
    <source>
        <dbReference type="ARBA" id="ARBA00023237"/>
    </source>
</evidence>
<dbReference type="InterPro" id="IPR012910">
    <property type="entry name" value="Plug_dom"/>
</dbReference>
<dbReference type="Pfam" id="PF00593">
    <property type="entry name" value="TonB_dep_Rec_b-barrel"/>
    <property type="match status" value="1"/>
</dbReference>
<evidence type="ECO:0000259" key="14">
    <source>
        <dbReference type="Pfam" id="PF00593"/>
    </source>
</evidence>
<comment type="similarity">
    <text evidence="2 10 11">Belongs to the TonB-dependent receptor family.</text>
</comment>
<dbReference type="InterPro" id="IPR039426">
    <property type="entry name" value="TonB-dep_rcpt-like"/>
</dbReference>
<evidence type="ECO:0000256" key="1">
    <source>
        <dbReference type="ARBA" id="ARBA00004571"/>
    </source>
</evidence>
<name>A0A433X8M5_9HYPH</name>
<dbReference type="RefSeq" id="WP_127189169.1">
    <property type="nucleotide sequence ID" value="NZ_RZNJ01000004.1"/>
</dbReference>
<keyword evidence="6 11" id="KW-0798">TonB box</keyword>
<feature type="domain" description="TonB-dependent receptor plug" evidence="15">
    <location>
        <begin position="55"/>
        <end position="165"/>
    </location>
</feature>
<evidence type="ECO:0000256" key="13">
    <source>
        <dbReference type="SAM" id="SignalP"/>
    </source>
</evidence>
<feature type="region of interest" description="Disordered" evidence="12">
    <location>
        <begin position="328"/>
        <end position="363"/>
    </location>
</feature>
<evidence type="ECO:0000256" key="6">
    <source>
        <dbReference type="ARBA" id="ARBA00023077"/>
    </source>
</evidence>
<keyword evidence="13" id="KW-0732">Signal</keyword>
<reference evidence="16 17" key="1">
    <citation type="journal article" date="2016" name="Int. J. Syst. Evol. Microbiol.">
        <title>Arsenicitalea aurantiaca gen. nov., sp. nov., a new member of the family Hyphomicrobiaceae, isolated from high-arsenic sediment.</title>
        <authorList>
            <person name="Mu Y."/>
            <person name="Zhou L."/>
            <person name="Zeng X.C."/>
            <person name="Liu L."/>
            <person name="Pan Y."/>
            <person name="Chen X."/>
            <person name="Wang J."/>
            <person name="Li S."/>
            <person name="Li W.J."/>
            <person name="Wang Y."/>
        </authorList>
    </citation>
    <scope>NUCLEOTIDE SEQUENCE [LARGE SCALE GENOMIC DNA]</scope>
    <source>
        <strain evidence="16 17">42-50</strain>
    </source>
</reference>
<evidence type="ECO:0000256" key="12">
    <source>
        <dbReference type="SAM" id="MobiDB-lite"/>
    </source>
</evidence>
<proteinExistence type="inferred from homology"/>
<feature type="signal peptide" evidence="13">
    <location>
        <begin position="1"/>
        <end position="27"/>
    </location>
</feature>
<dbReference type="GO" id="GO:0009279">
    <property type="term" value="C:cell outer membrane"/>
    <property type="evidence" value="ECO:0007669"/>
    <property type="project" value="UniProtKB-SubCell"/>
</dbReference>
<accession>A0A433X8M5</accession>
<evidence type="ECO:0000256" key="5">
    <source>
        <dbReference type="ARBA" id="ARBA00022692"/>
    </source>
</evidence>
<dbReference type="Gene3D" id="2.170.130.10">
    <property type="entry name" value="TonB-dependent receptor, plug domain"/>
    <property type="match status" value="1"/>
</dbReference>
<dbReference type="InterPro" id="IPR037066">
    <property type="entry name" value="Plug_dom_sf"/>
</dbReference>
<evidence type="ECO:0000256" key="10">
    <source>
        <dbReference type="PROSITE-ProRule" id="PRU01360"/>
    </source>
</evidence>
<evidence type="ECO:0000259" key="15">
    <source>
        <dbReference type="Pfam" id="PF07715"/>
    </source>
</evidence>
<keyword evidence="4 10" id="KW-1134">Transmembrane beta strand</keyword>
<dbReference type="PANTHER" id="PTHR30069:SF41">
    <property type="entry name" value="HEME_HEMOPEXIN UTILIZATION PROTEIN C"/>
    <property type="match status" value="1"/>
</dbReference>
<dbReference type="AlphaFoldDB" id="A0A433X8M5"/>
<keyword evidence="5 10" id="KW-0812">Transmembrane</keyword>
<dbReference type="EMBL" id="RZNJ01000004">
    <property type="protein sequence ID" value="RUT30388.1"/>
    <property type="molecule type" value="Genomic_DNA"/>
</dbReference>
<dbReference type="NCBIfam" id="TIGR01785">
    <property type="entry name" value="TonB-hemin"/>
    <property type="match status" value="1"/>
</dbReference>
<dbReference type="GO" id="GO:0015344">
    <property type="term" value="F:siderophore uptake transmembrane transporter activity"/>
    <property type="evidence" value="ECO:0007669"/>
    <property type="project" value="TreeGrafter"/>
</dbReference>
<dbReference type="InterPro" id="IPR036942">
    <property type="entry name" value="Beta-barrel_TonB_sf"/>
</dbReference>
<evidence type="ECO:0000256" key="4">
    <source>
        <dbReference type="ARBA" id="ARBA00022452"/>
    </source>
</evidence>
<protein>
    <submittedName>
        <fullName evidence="16">TonB-dependent receptor</fullName>
    </submittedName>
</protein>
<keyword evidence="7 10" id="KW-0472">Membrane</keyword>
<dbReference type="PROSITE" id="PS52016">
    <property type="entry name" value="TONB_DEPENDENT_REC_3"/>
    <property type="match status" value="1"/>
</dbReference>